<evidence type="ECO:0000256" key="20">
    <source>
        <dbReference type="PIRSR" id="PIRSR602403-1"/>
    </source>
</evidence>
<dbReference type="InterPro" id="IPR036396">
    <property type="entry name" value="Cyt_P450_sf"/>
</dbReference>
<keyword evidence="22" id="KW-1133">Transmembrane helix</keyword>
<dbReference type="GO" id="GO:0016020">
    <property type="term" value="C:membrane"/>
    <property type="evidence" value="ECO:0007669"/>
    <property type="project" value="UniProtKB-SubCell"/>
</dbReference>
<evidence type="ECO:0000313" key="23">
    <source>
        <dbReference type="EMBL" id="KAI5351737.1"/>
    </source>
</evidence>
<evidence type="ECO:0000256" key="14">
    <source>
        <dbReference type="ARBA" id="ARBA00023098"/>
    </source>
</evidence>
<keyword evidence="15 22" id="KW-0472">Membrane</keyword>
<dbReference type="PANTHER" id="PTHR24304">
    <property type="entry name" value="CYTOCHROME P450 FAMILY 7"/>
    <property type="match status" value="1"/>
</dbReference>
<keyword evidence="4" id="KW-0444">Lipid biosynthesis</keyword>
<dbReference type="GO" id="GO:0020037">
    <property type="term" value="F:heme binding"/>
    <property type="evidence" value="ECO:0007669"/>
    <property type="project" value="InterPro"/>
</dbReference>
<evidence type="ECO:0000256" key="10">
    <source>
        <dbReference type="ARBA" id="ARBA00023002"/>
    </source>
</evidence>
<evidence type="ECO:0000256" key="12">
    <source>
        <dbReference type="ARBA" id="ARBA00023011"/>
    </source>
</evidence>
<evidence type="ECO:0000256" key="8">
    <source>
        <dbReference type="ARBA" id="ARBA00022723"/>
    </source>
</evidence>
<dbReference type="InterPro" id="IPR001128">
    <property type="entry name" value="Cyt_P450"/>
</dbReference>
<dbReference type="EMBL" id="JAJFAZ020000001">
    <property type="protein sequence ID" value="KAI5351737.1"/>
    <property type="molecule type" value="Genomic_DNA"/>
</dbReference>
<keyword evidence="8 20" id="KW-0479">Metal-binding</keyword>
<evidence type="ECO:0000256" key="6">
    <source>
        <dbReference type="ARBA" id="ARBA00022617"/>
    </source>
</evidence>
<comment type="cofactor">
    <cofactor evidence="1 20">
        <name>heme</name>
        <dbReference type="ChEBI" id="CHEBI:30413"/>
    </cofactor>
</comment>
<dbReference type="GO" id="GO:0016126">
    <property type="term" value="P:sterol biosynthetic process"/>
    <property type="evidence" value="ECO:0007669"/>
    <property type="project" value="UniProtKB-KW"/>
</dbReference>
<comment type="caution">
    <text evidence="23">The sequence shown here is derived from an EMBL/GenBank/DDBJ whole genome shotgun (WGS) entry which is preliminary data.</text>
</comment>
<protein>
    <recommendedName>
        <fullName evidence="18">sterol 14alpha-demethylase</fullName>
        <ecNumber evidence="18">1.14.14.154</ecNumber>
    </recommendedName>
</protein>
<keyword evidence="11 20" id="KW-0408">Iron</keyword>
<dbReference type="GO" id="GO:0032259">
    <property type="term" value="P:methylation"/>
    <property type="evidence" value="ECO:0007669"/>
    <property type="project" value="UniProtKB-KW"/>
</dbReference>
<evidence type="ECO:0000256" key="15">
    <source>
        <dbReference type="ARBA" id="ARBA00023136"/>
    </source>
</evidence>
<comment type="similarity">
    <text evidence="3 21">Belongs to the cytochrome P450 family.</text>
</comment>
<evidence type="ECO:0000256" key="19">
    <source>
        <dbReference type="ARBA" id="ARBA00051013"/>
    </source>
</evidence>
<dbReference type="EC" id="1.14.14.154" evidence="18"/>
<keyword evidence="17" id="KW-0753">Steroid metabolism</keyword>
<evidence type="ECO:0000256" key="18">
    <source>
        <dbReference type="ARBA" id="ARBA00038974"/>
    </source>
</evidence>
<keyword evidence="10 21" id="KW-0560">Oxidoreductase</keyword>
<keyword evidence="5" id="KW-0489">Methyltransferase</keyword>
<dbReference type="AlphaFoldDB" id="A0AAD5F3B9"/>
<organism evidence="23 24">
    <name type="scientific">Prunus dulcis</name>
    <name type="common">Almond</name>
    <name type="synonym">Amygdalus dulcis</name>
    <dbReference type="NCBI Taxonomy" id="3755"/>
    <lineage>
        <taxon>Eukaryota</taxon>
        <taxon>Viridiplantae</taxon>
        <taxon>Streptophyta</taxon>
        <taxon>Embryophyta</taxon>
        <taxon>Tracheophyta</taxon>
        <taxon>Spermatophyta</taxon>
        <taxon>Magnoliopsida</taxon>
        <taxon>eudicotyledons</taxon>
        <taxon>Gunneridae</taxon>
        <taxon>Pentapetalae</taxon>
        <taxon>rosids</taxon>
        <taxon>fabids</taxon>
        <taxon>Rosales</taxon>
        <taxon>Rosaceae</taxon>
        <taxon>Amygdaloideae</taxon>
        <taxon>Amygdaleae</taxon>
        <taxon>Prunus</taxon>
    </lineage>
</organism>
<dbReference type="InterPro" id="IPR017972">
    <property type="entry name" value="Cyt_P450_CS"/>
</dbReference>
<dbReference type="GO" id="GO:0008398">
    <property type="term" value="F:sterol 14-demethylase activity"/>
    <property type="evidence" value="ECO:0007669"/>
    <property type="project" value="UniProtKB-EC"/>
</dbReference>
<evidence type="ECO:0000256" key="11">
    <source>
        <dbReference type="ARBA" id="ARBA00023004"/>
    </source>
</evidence>
<sequence>MKKRRGFHLSHRIKTGQQLALVFSLTVFFSLSLSSPILSAFQSAIRSLYLHQIMVTMDVDNKLFSVGLMIVATLVVAKLISWLLMSRSGKRLPPVVNTWPVIGGLLRFLKGPIVMLREEYPKLGSVFTLNLLNKKITFLIGPEVSAHFFKAPESDLSQQEVYQFNVPTFGPGVVFDVDYSVRQEQFRFFTEALRVNKLKAYVDQMVTEAEDYFSKWGDSGEVDLKYELEHLIILTASRCLLGREVRDKLFDDVSALFHDLDNGMLPISVIFPYLPIPAHRRRDQARKKLSEIFASIINSRKHAEQCENDMLQCFIDSKYKNGRPTTESEVTGLLIAALFAGQHTSSITSTWTGAYLLRHKEYLSAVSEEQKNLMKKHGKKVDHDILSEMDVLYRSIKEALRLHPPLIMLLRSSHSDFSVQTREGKEYDIPKGHIVATSPYFANRLPHIYKEPDTYNPERFAAGREEDKAAGAFSYISFGGGRHGCLGEPFAYLQIKAIWSHLLRNFELELVSPFPEIDWNAMVVGVKGKMMVRYKRRELSFD</sequence>
<evidence type="ECO:0000256" key="4">
    <source>
        <dbReference type="ARBA" id="ARBA00022516"/>
    </source>
</evidence>
<keyword evidence="9" id="KW-0752">Steroid biosynthesis</keyword>
<keyword evidence="24" id="KW-1185">Reference proteome</keyword>
<evidence type="ECO:0000256" key="5">
    <source>
        <dbReference type="ARBA" id="ARBA00022603"/>
    </source>
</evidence>
<dbReference type="CDD" id="cd11042">
    <property type="entry name" value="CYP51-like"/>
    <property type="match status" value="1"/>
</dbReference>
<dbReference type="Pfam" id="PF00067">
    <property type="entry name" value="p450"/>
    <property type="match status" value="1"/>
</dbReference>
<dbReference type="Proteomes" id="UP001054821">
    <property type="component" value="Chromosome 1"/>
</dbReference>
<dbReference type="PROSITE" id="PS00086">
    <property type="entry name" value="CYTOCHROME_P450"/>
    <property type="match status" value="1"/>
</dbReference>
<dbReference type="FunFam" id="1.10.630.10:FF:000028">
    <property type="entry name" value="Cytochrome p450 51g1"/>
    <property type="match status" value="1"/>
</dbReference>
<feature type="transmembrane region" description="Helical" evidence="22">
    <location>
        <begin position="63"/>
        <end position="84"/>
    </location>
</feature>
<evidence type="ECO:0000256" key="17">
    <source>
        <dbReference type="ARBA" id="ARBA00023221"/>
    </source>
</evidence>
<dbReference type="PRINTS" id="PR00465">
    <property type="entry name" value="EP450IV"/>
</dbReference>
<name>A0AAD5F3B9_PRUDU</name>
<evidence type="ECO:0000256" key="16">
    <source>
        <dbReference type="ARBA" id="ARBA00023166"/>
    </source>
</evidence>
<keyword evidence="22" id="KW-0812">Transmembrane</keyword>
<dbReference type="PANTHER" id="PTHR24304:SF2">
    <property type="entry name" value="24-HYDROXYCHOLESTEROL 7-ALPHA-HYDROXYLASE"/>
    <property type="match status" value="1"/>
</dbReference>
<dbReference type="InterPro" id="IPR002403">
    <property type="entry name" value="Cyt_P450_E_grp-IV"/>
</dbReference>
<reference evidence="23 24" key="1">
    <citation type="journal article" date="2022" name="G3 (Bethesda)">
        <title>Whole-genome sequence and methylome profiling of the almond [Prunus dulcis (Mill.) D.A. Webb] cultivar 'Nonpareil'.</title>
        <authorList>
            <person name="D'Amico-Willman K.M."/>
            <person name="Ouma W.Z."/>
            <person name="Meulia T."/>
            <person name="Sideli G.M."/>
            <person name="Gradziel T.M."/>
            <person name="Fresnedo-Ramirez J."/>
        </authorList>
    </citation>
    <scope>NUCLEOTIDE SEQUENCE [LARGE SCALE GENOMIC DNA]</scope>
    <source>
        <strain evidence="23">Clone GOH B32 T37-40</strain>
    </source>
</reference>
<keyword evidence="14" id="KW-0443">Lipid metabolism</keyword>
<accession>A0AAD5F3B9</accession>
<dbReference type="PRINTS" id="PR00385">
    <property type="entry name" value="P450"/>
</dbReference>
<evidence type="ECO:0000256" key="13">
    <source>
        <dbReference type="ARBA" id="ARBA00023033"/>
    </source>
</evidence>
<proteinExistence type="inferred from homology"/>
<evidence type="ECO:0000313" key="24">
    <source>
        <dbReference type="Proteomes" id="UP001054821"/>
    </source>
</evidence>
<dbReference type="GO" id="GO:0008168">
    <property type="term" value="F:methyltransferase activity"/>
    <property type="evidence" value="ECO:0007669"/>
    <property type="project" value="UniProtKB-KW"/>
</dbReference>
<keyword evidence="6 20" id="KW-0349">Heme</keyword>
<evidence type="ECO:0000256" key="9">
    <source>
        <dbReference type="ARBA" id="ARBA00022955"/>
    </source>
</evidence>
<dbReference type="Gene3D" id="1.10.630.10">
    <property type="entry name" value="Cytochrome P450"/>
    <property type="match status" value="1"/>
</dbReference>
<evidence type="ECO:0000256" key="2">
    <source>
        <dbReference type="ARBA" id="ARBA00004167"/>
    </source>
</evidence>
<evidence type="ECO:0000256" key="1">
    <source>
        <dbReference type="ARBA" id="ARBA00001971"/>
    </source>
</evidence>
<dbReference type="InterPro" id="IPR050529">
    <property type="entry name" value="CYP450_sterol_14alpha_dmase"/>
</dbReference>
<evidence type="ECO:0000256" key="21">
    <source>
        <dbReference type="RuleBase" id="RU000461"/>
    </source>
</evidence>
<evidence type="ECO:0000256" key="22">
    <source>
        <dbReference type="SAM" id="Phobius"/>
    </source>
</evidence>
<keyword evidence="7" id="KW-0808">Transferase</keyword>
<feature type="binding site" description="axial binding residue" evidence="20">
    <location>
        <position position="485"/>
    </location>
    <ligand>
        <name>heme</name>
        <dbReference type="ChEBI" id="CHEBI:30413"/>
    </ligand>
    <ligandPart>
        <name>Fe</name>
        <dbReference type="ChEBI" id="CHEBI:18248"/>
    </ligandPart>
</feature>
<comment type="catalytic activity">
    <reaction evidence="19">
        <text>a 14alpha-methyl steroid + 3 reduced [NADPH--hemoprotein reductase] + 3 O2 = a Delta(14) steroid + formate + 3 oxidized [NADPH--hemoprotein reductase] + 4 H2O + 4 H(+)</text>
        <dbReference type="Rhea" id="RHEA:54028"/>
        <dbReference type="Rhea" id="RHEA-COMP:11964"/>
        <dbReference type="Rhea" id="RHEA-COMP:11965"/>
        <dbReference type="ChEBI" id="CHEBI:15377"/>
        <dbReference type="ChEBI" id="CHEBI:15378"/>
        <dbReference type="ChEBI" id="CHEBI:15379"/>
        <dbReference type="ChEBI" id="CHEBI:15740"/>
        <dbReference type="ChEBI" id="CHEBI:57618"/>
        <dbReference type="ChEBI" id="CHEBI:58210"/>
        <dbReference type="ChEBI" id="CHEBI:138029"/>
        <dbReference type="ChEBI" id="CHEBI:138031"/>
        <dbReference type="EC" id="1.14.14.154"/>
    </reaction>
</comment>
<dbReference type="GO" id="GO:0005506">
    <property type="term" value="F:iron ion binding"/>
    <property type="evidence" value="ECO:0007669"/>
    <property type="project" value="InterPro"/>
</dbReference>
<dbReference type="SUPFAM" id="SSF48264">
    <property type="entry name" value="Cytochrome P450"/>
    <property type="match status" value="1"/>
</dbReference>
<evidence type="ECO:0000256" key="3">
    <source>
        <dbReference type="ARBA" id="ARBA00010617"/>
    </source>
</evidence>
<gene>
    <name evidence="23" type="ORF">L3X38_004628</name>
</gene>
<keyword evidence="13 21" id="KW-0503">Monooxygenase</keyword>
<evidence type="ECO:0000256" key="7">
    <source>
        <dbReference type="ARBA" id="ARBA00022679"/>
    </source>
</evidence>
<keyword evidence="12" id="KW-0756">Sterol biosynthesis</keyword>
<keyword evidence="16" id="KW-1207">Sterol metabolism</keyword>
<comment type="subcellular location">
    <subcellularLocation>
        <location evidence="2">Membrane</location>
        <topology evidence="2">Single-pass membrane protein</topology>
    </subcellularLocation>
</comment>